<dbReference type="PANTHER" id="PTHR20916:SF26">
    <property type="entry name" value="CYSTEINE-RICH PROTEIN 2-BINDING PROTEIN"/>
    <property type="match status" value="1"/>
</dbReference>
<feature type="compositionally biased region" description="Basic residues" evidence="1">
    <location>
        <begin position="201"/>
        <end position="210"/>
    </location>
</feature>
<keyword evidence="4" id="KW-1185">Reference proteome</keyword>
<feature type="compositionally biased region" description="Basic residues" evidence="1">
    <location>
        <begin position="842"/>
        <end position="858"/>
    </location>
</feature>
<feature type="region of interest" description="Disordered" evidence="1">
    <location>
        <begin position="921"/>
        <end position="943"/>
    </location>
</feature>
<dbReference type="EMBL" id="KV784383">
    <property type="protein sequence ID" value="OEU07833.1"/>
    <property type="molecule type" value="Genomic_DNA"/>
</dbReference>
<name>A0A1E7EQK8_9STRA</name>
<dbReference type="GO" id="GO:0004402">
    <property type="term" value="F:histone acetyltransferase activity"/>
    <property type="evidence" value="ECO:0007669"/>
    <property type="project" value="TreeGrafter"/>
</dbReference>
<feature type="region of interest" description="Disordered" evidence="1">
    <location>
        <begin position="262"/>
        <end position="283"/>
    </location>
</feature>
<feature type="region of interest" description="Disordered" evidence="1">
    <location>
        <begin position="159"/>
        <end position="230"/>
    </location>
</feature>
<protein>
    <recommendedName>
        <fullName evidence="2">DOCKER Lobe A domain-containing protein</fullName>
    </recommendedName>
</protein>
<feature type="region of interest" description="Disordered" evidence="1">
    <location>
        <begin position="1"/>
        <end position="63"/>
    </location>
</feature>
<feature type="domain" description="DOCKER Lobe A" evidence="2">
    <location>
        <begin position="2066"/>
        <end position="2127"/>
    </location>
</feature>
<proteinExistence type="predicted"/>
<evidence type="ECO:0000256" key="1">
    <source>
        <dbReference type="SAM" id="MobiDB-lite"/>
    </source>
</evidence>
<feature type="region of interest" description="Disordered" evidence="1">
    <location>
        <begin position="812"/>
        <end position="882"/>
    </location>
</feature>
<evidence type="ECO:0000313" key="3">
    <source>
        <dbReference type="EMBL" id="OEU07833.1"/>
    </source>
</evidence>
<dbReference type="Proteomes" id="UP000095751">
    <property type="component" value="Unassembled WGS sequence"/>
</dbReference>
<evidence type="ECO:0000313" key="4">
    <source>
        <dbReference type="Proteomes" id="UP000095751"/>
    </source>
</evidence>
<feature type="compositionally biased region" description="Low complexity" evidence="1">
    <location>
        <begin position="864"/>
        <end position="878"/>
    </location>
</feature>
<organism evidence="3 4">
    <name type="scientific">Fragilariopsis cylindrus CCMP1102</name>
    <dbReference type="NCBI Taxonomy" id="635003"/>
    <lineage>
        <taxon>Eukaryota</taxon>
        <taxon>Sar</taxon>
        <taxon>Stramenopiles</taxon>
        <taxon>Ochrophyta</taxon>
        <taxon>Bacillariophyta</taxon>
        <taxon>Bacillariophyceae</taxon>
        <taxon>Bacillariophycidae</taxon>
        <taxon>Bacillariales</taxon>
        <taxon>Bacillariaceae</taxon>
        <taxon>Fragilariopsis</taxon>
    </lineage>
</organism>
<dbReference type="PANTHER" id="PTHR20916">
    <property type="entry name" value="CYSTEINE AND GLYCINE-RICH PROTEIN 2 BINDING PROTEIN"/>
    <property type="match status" value="1"/>
</dbReference>
<feature type="compositionally biased region" description="Low complexity" evidence="1">
    <location>
        <begin position="331"/>
        <end position="353"/>
    </location>
</feature>
<feature type="compositionally biased region" description="Polar residues" evidence="1">
    <location>
        <begin position="821"/>
        <end position="837"/>
    </location>
</feature>
<feature type="region of interest" description="Disordered" evidence="1">
    <location>
        <begin position="445"/>
        <end position="491"/>
    </location>
</feature>
<gene>
    <name evidence="3" type="ORF">FRACYDRAFT_250455</name>
</gene>
<feature type="compositionally biased region" description="Low complexity" evidence="1">
    <location>
        <begin position="12"/>
        <end position="26"/>
    </location>
</feature>
<reference evidence="3 4" key="1">
    <citation type="submission" date="2016-09" db="EMBL/GenBank/DDBJ databases">
        <title>Extensive genetic diversity and differential bi-allelic expression allows diatom success in the polar Southern Ocean.</title>
        <authorList>
            <consortium name="DOE Joint Genome Institute"/>
            <person name="Mock T."/>
            <person name="Otillar R.P."/>
            <person name="Strauss J."/>
            <person name="Dupont C."/>
            <person name="Frickenhaus S."/>
            <person name="Maumus F."/>
            <person name="Mcmullan M."/>
            <person name="Sanges R."/>
            <person name="Schmutz J."/>
            <person name="Toseland A."/>
            <person name="Valas R."/>
            <person name="Veluchamy A."/>
            <person name="Ward B.J."/>
            <person name="Allen A."/>
            <person name="Barry K."/>
            <person name="Falciatore A."/>
            <person name="Ferrante M."/>
            <person name="Fortunato A.E."/>
            <person name="Gloeckner G."/>
            <person name="Gruber A."/>
            <person name="Hipkin R."/>
            <person name="Janech M."/>
            <person name="Kroth P."/>
            <person name="Leese F."/>
            <person name="Lindquist E."/>
            <person name="Lyon B.R."/>
            <person name="Martin J."/>
            <person name="Mayer C."/>
            <person name="Parker M."/>
            <person name="Quesneville H."/>
            <person name="Raymond J."/>
            <person name="Uhlig C."/>
            <person name="Valentin K.U."/>
            <person name="Worden A.Z."/>
            <person name="Armbrust E.V."/>
            <person name="Bowler C."/>
            <person name="Green B."/>
            <person name="Moulton V."/>
            <person name="Van Oosterhout C."/>
            <person name="Grigoriev I."/>
        </authorList>
    </citation>
    <scope>NUCLEOTIDE SEQUENCE [LARGE SCALE GENOMIC DNA]</scope>
    <source>
        <strain evidence="3 4">CCMP1102</strain>
    </source>
</reference>
<sequence>MFRKTGRGKSTGAANGNGSDNNADGSVSVKEGKNDDDNNDNDNDNIMPPPPPSTMTTTNGDQQQPYRHDEALIYSTPTVDTLNDESGALSRFYLSPQNNPNNVNKSSTMYLTQDDNINNNHDMISTTRESLSMPSINNNNNPSTVKVAATHKVGINHSGRRLLEESGHKKNNNNNNSNSRKKSKKELQQEQRHRILIQHQQQKKLRRQQRAKNNENKKSSNNNGNNKEFQCEDDAMSVTVRLVCVAERTAFDKKLPPYLVTLGGDNENSSESTSNNSSRKMSPSLQHWRVLQQLSSVTHVRQLVFSHSVGSAVDVFWREELEEEEEEDNNRSNNLIRDNNDTTWGNNNDNNVDSNHRKKRRDGRYRSIDPVRATTAALPKDPPLLSNKKHRLPMRTDVGFPNASAEEISQKQEEIRCETQWEEASPRLVVLVTGDDLGKAVEEDYEDDFDENDNDSIHGNTNKNKEDRKGRNKKRRRNPGLPGMPFAGKDLIRAKERNNRHFSRRHESSRDDAVERATNMLAPPLDAIYSGTLGWRPRPFHDRPPGLRYTLGKLSEEFYFPAGDWRGKLQLDALQDQSRNHHHNKDDKTNIDKNGEDASLLTQLWNQRKHKAIFAHSSLTGNVETDDDLYVVLQVYKVTHKDSITAYWAKGGNNNSNSYDITSSSSSDRKTLRKKLKNKLFQKDSMKKSKSARFNSDTTITADETDIEKALLRSNATFEAYGTQFMSPLCFGITSLFPEDSHASSRNNTWPRGQVQQGMNLHAFPSHSESQEDFLRRLRKVVSPTIQPVGIDDTTEASGLLKSVSSLSGVTRGISGGGGDNQSVSSASQFPDSSSIELASPLKRKGSVRRFMTPRRMSKRDLGSSNPKISSSVSLSSSMTTDRNIEDTPLIPGSATLFTSNLDVDFLQSMLITPPELKDKISVKTSGSSQSKGGSGKGDSDQSRELVLPRILVDVSGDSAIMIDPKKTNTGMPSASSAKRSDLVRLPSTRLAEHMDSSEFREVLFLSPEPDKSLEYDHRSMLNLLYLYPRLLVLKSKDDSTIGGVVGKPSSKQGECPMRYTVRIRLIQSLPSANEKGVIGSHIEINTSFHNPASWGGSNLLRSVFTRIPTENSDSSFTPKGQPIDDPRAGIPLRDEFKMNLPTILDGRHYLQFSLFSVELNDYADEPSSTANVESCSTNSGEDCRISLRQIAETTIPLSSSSTRDQKFGLKATTVIPNGCHRLRLGDFQLQVETRLVSSIHVSDPAVAAVLRGFPAASIDGQIGNRGNPNNLEEMAITTSRAGRSTSSRGSETFPEKVSYSSLLSTASVSAMAGHFESLFFLHVRNLTKITSGQDIETSEKFIMNNMLSLLVLFQRVKSFKSRIDLFIKSTIDSFDEPSNYGITQGEATEDDSASDFFAEPKHKSSSILLDFVEEGEEEKFDGGAIRRRKRHSVSSDIDIRLSRSYSAIESSEVPFSRVAYGASKTDHMRLEAEMGGDQGRVTTLFDDDETVVTLTTTRHAEAQLIEARNTFEKTKMTSSSQGKSLNENHSPSFNSLEHAENQSKDPKEIGFAAYQHSMSELKLGKRMKSAAQVMLAPCVTVTPGLAAFLCRPTSRNASSTLVNSETKQDLTVSNSTKPNIEPIMEDVLHLISLPGSDLDDDDSILEKDDTDASPYHPIYGLFRGPRNCKKLEFSIQRDNGNQKRLHTIARGLYVYESIMVLWLQAWEDYVSTLHQNASNVINFLGEKDNDFAMFHLQIDILLPILLKSICLRYDQMTKNSKQKAVRCILDKDHEHVFESFVEMLAIGLMGQAMTELQQQTEYGTLDDAIDACDHVVDFLVGLFAIFHPAHMEAIISKFIMTLRSCETDHDGSNESIPFEWNETSLHRTKCSRQLRLRTVEKLAVLPNFVALNFPLRYSSKHFSSSAKKSSWTMQYGIDTSPNEYQDHNEDNSIGDGLIPRNGWLASILTNESLSMCALSCEAVVVEAIANIETQDSRNKAEKSIWPLRRSFADIEDANPLDDDRVDPQLSPILSVFCRASQAIIDGVLIEMRLRGDDCIVVGTRISPQKKENYTFDADEESLFEAANYFAPETAPMQRLRWLLTLKSLHEAKGHWIEAAESLIMCARTISDAIPHLKNAWRPTRFSLWSDGRRSLWLSTVGEAMGNPEQGNTQVMTFANSFLEPELIATPNEESNSLKLPQLNLEGMCSLLTSVSKEAVHMYGREGGMDDLAYTRLESLLKIVMGVFDDYEITCKNTTTRGDRLHKILQRKQYVEEVAYIRKVMASITGEMTKVAERLLLAVQDAPISSKSLKSKNEMPQRGEGQPYYVRLLLSGRKPRRFEESTTLPTYLEWNNPCICRVPKDVIEQASQSMPKNSDLSEIAICNAFGKRIRNALLEDLDATAIVFGTGITKPDIINPDVTYIDIGLVYADSLDPRRGIKDGFGHEHRRFRYSKPNDTQDGATTTHVEMTVAITFPCPLSRQRSMLTNEFVSSKFSME</sequence>
<accession>A0A1E7EQK8</accession>
<dbReference type="OrthoDB" id="47328at2759"/>
<evidence type="ECO:0000259" key="2">
    <source>
        <dbReference type="Pfam" id="PF06920"/>
    </source>
</evidence>
<feature type="compositionally biased region" description="Polar residues" evidence="1">
    <location>
        <begin position="1517"/>
        <end position="1536"/>
    </location>
</feature>
<feature type="region of interest" description="Disordered" evidence="1">
    <location>
        <begin position="1509"/>
        <end position="1545"/>
    </location>
</feature>
<dbReference type="KEGG" id="fcy:FRACYDRAFT_250455"/>
<feature type="compositionally biased region" description="Low complexity" evidence="1">
    <location>
        <begin position="219"/>
        <end position="228"/>
    </location>
</feature>
<dbReference type="InterPro" id="IPR046769">
    <property type="entry name" value="DOCKER_Lobe_A"/>
</dbReference>
<feature type="compositionally biased region" description="Acidic residues" evidence="1">
    <location>
        <begin position="445"/>
        <end position="454"/>
    </location>
</feature>
<dbReference type="InParanoid" id="A0A1E7EQK8"/>
<dbReference type="Pfam" id="PF06920">
    <property type="entry name" value="DHR-2_Lobe_A"/>
    <property type="match status" value="1"/>
</dbReference>
<feature type="compositionally biased region" description="Low complexity" evidence="1">
    <location>
        <begin position="266"/>
        <end position="278"/>
    </location>
</feature>
<feature type="region of interest" description="Disordered" evidence="1">
    <location>
        <begin position="324"/>
        <end position="389"/>
    </location>
</feature>